<keyword evidence="4" id="KW-0288">FMN</keyword>
<accession>A0A1T4VU56</accession>
<keyword evidence="6" id="KW-1278">Translocase</keyword>
<dbReference type="GO" id="GO:0005886">
    <property type="term" value="C:plasma membrane"/>
    <property type="evidence" value="ECO:0007669"/>
    <property type="project" value="TreeGrafter"/>
</dbReference>
<keyword evidence="7" id="KW-0249">Electron transport</keyword>
<gene>
    <name evidence="11" type="ORF">SAMN02745702_01000</name>
</gene>
<evidence type="ECO:0000256" key="4">
    <source>
        <dbReference type="ARBA" id="ARBA00022643"/>
    </source>
</evidence>
<evidence type="ECO:0000313" key="12">
    <source>
        <dbReference type="Proteomes" id="UP000189733"/>
    </source>
</evidence>
<evidence type="ECO:0000256" key="6">
    <source>
        <dbReference type="ARBA" id="ARBA00022967"/>
    </source>
</evidence>
<dbReference type="EMBL" id="FUYA01000002">
    <property type="protein sequence ID" value="SKA68449.1"/>
    <property type="molecule type" value="Genomic_DNA"/>
</dbReference>
<feature type="transmembrane region" description="Helical" evidence="10">
    <location>
        <begin position="86"/>
        <end position="102"/>
    </location>
</feature>
<keyword evidence="2" id="KW-0597">Phosphoprotein</keyword>
<dbReference type="STRING" id="1121442.SAMN02745702_01000"/>
<evidence type="ECO:0000256" key="5">
    <source>
        <dbReference type="ARBA" id="ARBA00022692"/>
    </source>
</evidence>
<dbReference type="InterPro" id="IPR011303">
    <property type="entry name" value="RnfD_bac"/>
</dbReference>
<evidence type="ECO:0000256" key="1">
    <source>
        <dbReference type="ARBA" id="ARBA00022448"/>
    </source>
</evidence>
<feature type="transmembrane region" description="Helical" evidence="10">
    <location>
        <begin position="275"/>
        <end position="293"/>
    </location>
</feature>
<dbReference type="NCBIfam" id="TIGR01946">
    <property type="entry name" value="rnfD"/>
    <property type="match status" value="1"/>
</dbReference>
<reference evidence="11 12" key="1">
    <citation type="submission" date="2017-02" db="EMBL/GenBank/DDBJ databases">
        <authorList>
            <person name="Peterson S.W."/>
        </authorList>
    </citation>
    <scope>NUCLEOTIDE SEQUENCE [LARGE SCALE GENOMIC DNA]</scope>
    <source>
        <strain evidence="11 12">DSM 18034</strain>
    </source>
</reference>
<keyword evidence="3" id="KW-0285">Flavoprotein</keyword>
<dbReference type="Pfam" id="PF03116">
    <property type="entry name" value="NQR2_RnfD_RnfE"/>
    <property type="match status" value="1"/>
</dbReference>
<feature type="transmembrane region" description="Helical" evidence="10">
    <location>
        <begin position="186"/>
        <end position="210"/>
    </location>
</feature>
<dbReference type="GO" id="GO:0055085">
    <property type="term" value="P:transmembrane transport"/>
    <property type="evidence" value="ECO:0007669"/>
    <property type="project" value="InterPro"/>
</dbReference>
<feature type="transmembrane region" description="Helical" evidence="10">
    <location>
        <begin position="56"/>
        <end position="74"/>
    </location>
</feature>
<keyword evidence="9 10" id="KW-0472">Membrane</keyword>
<name>A0A1T4VU56_9BACT</name>
<sequence>MTPPVIKPLASGERLLTVSTGPHWRVGDGIRRLSLYGLLALLPAIVMAVSTYGMGAIRVFALSGSVCVLVEALCQKMMGRDIDVDNFNAFYMGVLFAFLLPAQTPWWTVVLGAALTASLGRMVFGGGGSSPLCAPLVAWAVCRISWPASLDIDLTMASNALNEPLAQLKFFGPEALMSQYSYTDLFLGHTLGSIGASQVAALLLGGIFLIGTRKIRWYIPVAFLVGVFATAELYHMLNPELYVLGLYHVLGGSVIFGAFFLATDTSSSPTGRTPQLLFGLIGGILVMIIRVYGMYPDGVTFAILLANLLSPLLDRIRPRPFGG</sequence>
<organism evidence="11 12">
    <name type="scientific">Desulfobaculum bizertense DSM 18034</name>
    <dbReference type="NCBI Taxonomy" id="1121442"/>
    <lineage>
        <taxon>Bacteria</taxon>
        <taxon>Pseudomonadati</taxon>
        <taxon>Thermodesulfobacteriota</taxon>
        <taxon>Desulfovibrionia</taxon>
        <taxon>Desulfovibrionales</taxon>
        <taxon>Desulfovibrionaceae</taxon>
        <taxon>Desulfobaculum</taxon>
    </lineage>
</organism>
<evidence type="ECO:0000313" key="11">
    <source>
        <dbReference type="EMBL" id="SKA68449.1"/>
    </source>
</evidence>
<evidence type="ECO:0000256" key="9">
    <source>
        <dbReference type="ARBA" id="ARBA00023136"/>
    </source>
</evidence>
<dbReference type="GO" id="GO:0022900">
    <property type="term" value="P:electron transport chain"/>
    <property type="evidence" value="ECO:0007669"/>
    <property type="project" value="InterPro"/>
</dbReference>
<keyword evidence="5 10" id="KW-0812">Transmembrane</keyword>
<feature type="transmembrane region" description="Helical" evidence="10">
    <location>
        <begin position="217"/>
        <end position="235"/>
    </location>
</feature>
<dbReference type="PANTHER" id="PTHR30578">
    <property type="entry name" value="ELECTRON TRANSPORT COMPLEX PROTEIN RNFD"/>
    <property type="match status" value="1"/>
</dbReference>
<protein>
    <submittedName>
        <fullName evidence="11">Electron transport complex protein RnfD</fullName>
    </submittedName>
</protein>
<feature type="transmembrane region" description="Helical" evidence="10">
    <location>
        <begin position="33"/>
        <end position="50"/>
    </location>
</feature>
<dbReference type="OrthoDB" id="9776359at2"/>
<proteinExistence type="predicted"/>
<evidence type="ECO:0000256" key="10">
    <source>
        <dbReference type="SAM" id="Phobius"/>
    </source>
</evidence>
<keyword evidence="12" id="KW-1185">Reference proteome</keyword>
<evidence type="ECO:0000256" key="7">
    <source>
        <dbReference type="ARBA" id="ARBA00022982"/>
    </source>
</evidence>
<dbReference type="InterPro" id="IPR004338">
    <property type="entry name" value="NqrB/RnfD"/>
</dbReference>
<evidence type="ECO:0000256" key="3">
    <source>
        <dbReference type="ARBA" id="ARBA00022630"/>
    </source>
</evidence>
<dbReference type="RefSeq" id="WP_078684294.1">
    <property type="nucleotide sequence ID" value="NZ_FUYA01000002.1"/>
</dbReference>
<keyword evidence="8 10" id="KW-1133">Transmembrane helix</keyword>
<keyword evidence="1" id="KW-0813">Transport</keyword>
<dbReference type="Proteomes" id="UP000189733">
    <property type="component" value="Unassembled WGS sequence"/>
</dbReference>
<dbReference type="PANTHER" id="PTHR30578:SF0">
    <property type="entry name" value="ION-TRANSLOCATING OXIDOREDUCTASE COMPLEX SUBUNIT D"/>
    <property type="match status" value="1"/>
</dbReference>
<evidence type="ECO:0000256" key="8">
    <source>
        <dbReference type="ARBA" id="ARBA00022989"/>
    </source>
</evidence>
<feature type="transmembrane region" description="Helical" evidence="10">
    <location>
        <begin position="241"/>
        <end position="263"/>
    </location>
</feature>
<evidence type="ECO:0000256" key="2">
    <source>
        <dbReference type="ARBA" id="ARBA00022553"/>
    </source>
</evidence>
<dbReference type="AlphaFoldDB" id="A0A1T4VU56"/>